<proteinExistence type="predicted"/>
<accession>A0A9W8J428</accession>
<dbReference type="EMBL" id="JANBPK010000920">
    <property type="protein sequence ID" value="KAJ2928721.1"/>
    <property type="molecule type" value="Genomic_DNA"/>
</dbReference>
<comment type="caution">
    <text evidence="1">The sequence shown here is derived from an EMBL/GenBank/DDBJ whole genome shotgun (WGS) entry which is preliminary data.</text>
</comment>
<feature type="non-terminal residue" evidence="1">
    <location>
        <position position="1"/>
    </location>
</feature>
<dbReference type="Proteomes" id="UP001140091">
    <property type="component" value="Unassembled WGS sequence"/>
</dbReference>
<gene>
    <name evidence="1" type="ORF">H1R20_g8403</name>
</gene>
<keyword evidence="2" id="KW-1185">Reference proteome</keyword>
<evidence type="ECO:0000313" key="1">
    <source>
        <dbReference type="EMBL" id="KAJ2928721.1"/>
    </source>
</evidence>
<organism evidence="1 2">
    <name type="scientific">Candolleomyces eurysporus</name>
    <dbReference type="NCBI Taxonomy" id="2828524"/>
    <lineage>
        <taxon>Eukaryota</taxon>
        <taxon>Fungi</taxon>
        <taxon>Dikarya</taxon>
        <taxon>Basidiomycota</taxon>
        <taxon>Agaricomycotina</taxon>
        <taxon>Agaricomycetes</taxon>
        <taxon>Agaricomycetidae</taxon>
        <taxon>Agaricales</taxon>
        <taxon>Agaricineae</taxon>
        <taxon>Psathyrellaceae</taxon>
        <taxon>Candolleomyces</taxon>
    </lineage>
</organism>
<protein>
    <submittedName>
        <fullName evidence="1">Uncharacterized protein</fullName>
    </submittedName>
</protein>
<reference evidence="1" key="1">
    <citation type="submission" date="2022-06" db="EMBL/GenBank/DDBJ databases">
        <title>Genome Sequence of Candolleomyces eurysporus.</title>
        <authorList>
            <person name="Buettner E."/>
        </authorList>
    </citation>
    <scope>NUCLEOTIDE SEQUENCE</scope>
    <source>
        <strain evidence="1">VTCC 930004</strain>
    </source>
</reference>
<name>A0A9W8J428_9AGAR</name>
<evidence type="ECO:0000313" key="2">
    <source>
        <dbReference type="Proteomes" id="UP001140091"/>
    </source>
</evidence>
<dbReference type="AlphaFoldDB" id="A0A9W8J428"/>
<sequence length="47" mass="4895">MGLVVAVSAILHVPQVSCTGQKLLATASARVGMRCIQSSLIRSVLTK</sequence>